<dbReference type="PANTHER" id="PTHR10502:SF17">
    <property type="entry name" value="ANNEXIN A1"/>
    <property type="match status" value="1"/>
</dbReference>
<dbReference type="GO" id="GO:0005886">
    <property type="term" value="C:plasma membrane"/>
    <property type="evidence" value="ECO:0007669"/>
    <property type="project" value="TreeGrafter"/>
</dbReference>
<keyword evidence="3" id="KW-0041">Annexin</keyword>
<protein>
    <submittedName>
        <fullName evidence="4">Uncharacterized protein</fullName>
    </submittedName>
</protein>
<evidence type="ECO:0000256" key="2">
    <source>
        <dbReference type="ARBA" id="ARBA00022737"/>
    </source>
</evidence>
<dbReference type="Gene3D" id="1.10.220.10">
    <property type="entry name" value="Annexin"/>
    <property type="match status" value="1"/>
</dbReference>
<comment type="caution">
    <text evidence="4">The sequence shown here is derived from an EMBL/GenBank/DDBJ whole genome shotgun (WGS) entry which is preliminary data.</text>
</comment>
<dbReference type="SMART" id="SM00335">
    <property type="entry name" value="ANX"/>
    <property type="match status" value="1"/>
</dbReference>
<dbReference type="GO" id="GO:0005544">
    <property type="term" value="F:calcium-dependent phospholipid binding"/>
    <property type="evidence" value="ECO:0007669"/>
    <property type="project" value="InterPro"/>
</dbReference>
<evidence type="ECO:0000256" key="1">
    <source>
        <dbReference type="ARBA" id="ARBA00007831"/>
    </source>
</evidence>
<dbReference type="InterPro" id="IPR018502">
    <property type="entry name" value="Annexin_repeat"/>
</dbReference>
<comment type="similarity">
    <text evidence="1">Belongs to the annexin family.</text>
</comment>
<accession>A0A8T0A8K3</accession>
<dbReference type="GO" id="GO:0001786">
    <property type="term" value="F:phosphatidylserine binding"/>
    <property type="evidence" value="ECO:0007669"/>
    <property type="project" value="TreeGrafter"/>
</dbReference>
<dbReference type="GO" id="GO:0005509">
    <property type="term" value="F:calcium ion binding"/>
    <property type="evidence" value="ECO:0007669"/>
    <property type="project" value="InterPro"/>
</dbReference>
<gene>
    <name evidence="4" type="ORF">HF521_014807</name>
</gene>
<dbReference type="Pfam" id="PF00191">
    <property type="entry name" value="Annexin"/>
    <property type="match status" value="1"/>
</dbReference>
<dbReference type="PROSITE" id="PS51897">
    <property type="entry name" value="ANNEXIN_2"/>
    <property type="match status" value="1"/>
</dbReference>
<dbReference type="GO" id="GO:0012506">
    <property type="term" value="C:vesicle membrane"/>
    <property type="evidence" value="ECO:0007669"/>
    <property type="project" value="TreeGrafter"/>
</dbReference>
<dbReference type="Proteomes" id="UP000606274">
    <property type="component" value="Unassembled WGS sequence"/>
</dbReference>
<sequence length="100" mass="11394">MMASRTNKEIKDLKHAYKEESKKDLKADINSDTNGHFRDGLLAPCKTSRTEDCNVNAELEDKDPRELYEGGEKRKGTDCFVFINILNSRRAPQEATFGQL</sequence>
<dbReference type="PANTHER" id="PTHR10502">
    <property type="entry name" value="ANNEXIN"/>
    <property type="match status" value="1"/>
</dbReference>
<keyword evidence="2" id="KW-0677">Repeat</keyword>
<evidence type="ECO:0000313" key="5">
    <source>
        <dbReference type="Proteomes" id="UP000606274"/>
    </source>
</evidence>
<dbReference type="GO" id="GO:0005737">
    <property type="term" value="C:cytoplasm"/>
    <property type="evidence" value="ECO:0007669"/>
    <property type="project" value="TreeGrafter"/>
</dbReference>
<dbReference type="GO" id="GO:0005634">
    <property type="term" value="C:nucleus"/>
    <property type="evidence" value="ECO:0007669"/>
    <property type="project" value="TreeGrafter"/>
</dbReference>
<proteinExistence type="inferred from homology"/>
<evidence type="ECO:0000256" key="3">
    <source>
        <dbReference type="ARBA" id="ARBA00023216"/>
    </source>
</evidence>
<dbReference type="AlphaFoldDB" id="A0A8T0A8K3"/>
<evidence type="ECO:0000313" key="4">
    <source>
        <dbReference type="EMBL" id="KAF7687579.1"/>
    </source>
</evidence>
<dbReference type="GO" id="GO:0006909">
    <property type="term" value="P:phagocytosis"/>
    <property type="evidence" value="ECO:0007669"/>
    <property type="project" value="TreeGrafter"/>
</dbReference>
<keyword evidence="5" id="KW-1185">Reference proteome</keyword>
<dbReference type="GO" id="GO:0071385">
    <property type="term" value="P:cellular response to glucocorticoid stimulus"/>
    <property type="evidence" value="ECO:0007669"/>
    <property type="project" value="TreeGrafter"/>
</dbReference>
<dbReference type="EMBL" id="JABFDY010000027">
    <property type="protein sequence ID" value="KAF7687579.1"/>
    <property type="molecule type" value="Genomic_DNA"/>
</dbReference>
<organism evidence="4 5">
    <name type="scientific">Silurus meridionalis</name>
    <name type="common">Southern catfish</name>
    <name type="synonym">Silurus soldatovi meridionalis</name>
    <dbReference type="NCBI Taxonomy" id="175797"/>
    <lineage>
        <taxon>Eukaryota</taxon>
        <taxon>Metazoa</taxon>
        <taxon>Chordata</taxon>
        <taxon>Craniata</taxon>
        <taxon>Vertebrata</taxon>
        <taxon>Euteleostomi</taxon>
        <taxon>Actinopterygii</taxon>
        <taxon>Neopterygii</taxon>
        <taxon>Teleostei</taxon>
        <taxon>Ostariophysi</taxon>
        <taxon>Siluriformes</taxon>
        <taxon>Siluridae</taxon>
        <taxon>Silurus</taxon>
    </lineage>
</organism>
<dbReference type="GO" id="GO:0007165">
    <property type="term" value="P:signal transduction"/>
    <property type="evidence" value="ECO:0007669"/>
    <property type="project" value="TreeGrafter"/>
</dbReference>
<name>A0A8T0A8K3_SILME</name>
<reference evidence="4" key="1">
    <citation type="submission" date="2020-08" db="EMBL/GenBank/DDBJ databases">
        <title>Chromosome-level assembly of Southern catfish (Silurus meridionalis) provides insights into visual adaptation to the nocturnal and benthic lifestyles.</title>
        <authorList>
            <person name="Zhang Y."/>
            <person name="Wang D."/>
            <person name="Peng Z."/>
        </authorList>
    </citation>
    <scope>NUCLEOTIDE SEQUENCE</scope>
    <source>
        <strain evidence="4">SWU-2019-XX</strain>
        <tissue evidence="4">Muscle</tissue>
    </source>
</reference>
<dbReference type="InterPro" id="IPR037104">
    <property type="entry name" value="Annexin_sf"/>
</dbReference>
<dbReference type="SUPFAM" id="SSF47874">
    <property type="entry name" value="Annexin"/>
    <property type="match status" value="1"/>
</dbReference>